<dbReference type="RefSeq" id="WP_179723527.1">
    <property type="nucleotide sequence ID" value="NZ_BAABFH010000001.1"/>
</dbReference>
<organism evidence="2 3">
    <name type="scientific">Saccharopolyspora hordei</name>
    <dbReference type="NCBI Taxonomy" id="1838"/>
    <lineage>
        <taxon>Bacteria</taxon>
        <taxon>Bacillati</taxon>
        <taxon>Actinomycetota</taxon>
        <taxon>Actinomycetes</taxon>
        <taxon>Pseudonocardiales</taxon>
        <taxon>Pseudonocardiaceae</taxon>
        <taxon>Saccharopolyspora</taxon>
    </lineage>
</organism>
<dbReference type="EMBL" id="JACCFJ010000001">
    <property type="protein sequence ID" value="NYI85655.1"/>
    <property type="molecule type" value="Genomic_DNA"/>
</dbReference>
<evidence type="ECO:0000313" key="3">
    <source>
        <dbReference type="Proteomes" id="UP000587002"/>
    </source>
</evidence>
<keyword evidence="3" id="KW-1185">Reference proteome</keyword>
<name>A0A853AN95_9PSEU</name>
<dbReference type="SUPFAM" id="SSF56281">
    <property type="entry name" value="Metallo-hydrolase/oxidoreductase"/>
    <property type="match status" value="1"/>
</dbReference>
<gene>
    <name evidence="2" type="ORF">HNR68_004285</name>
</gene>
<protein>
    <submittedName>
        <fullName evidence="2">L-ascorbate metabolism protein UlaG (Beta-lactamase superfamily)</fullName>
    </submittedName>
</protein>
<sequence>MERGRDSLAVTFVGNATTVLRWHSFTLLTDPNFLHAGQLAHLGHGLTSKRLLEPAMQVEELPADLDAVLLSHLHGDHWDRAVRRKLDRGTPIVTTPHASRRLQGWHGFRRATGLRTWESQDLLKHDTYVRVTALPAVHAPGLVRYLLPPVMGSLVEFCTVGGGPLLRLYITGDTLLFDGVREIARRCPDIDVVIAHLGGTTIPGGLMVTMDARQGADLLEVVPARTLIPVHTDDYTVMKSSLADFLAEVRSRGLEDEVTVVERGETVEIACRAARGGTTPP</sequence>
<dbReference type="PANTHER" id="PTHR43546">
    <property type="entry name" value="UPF0173 METAL-DEPENDENT HYDROLASE MJ1163-RELATED"/>
    <property type="match status" value="1"/>
</dbReference>
<dbReference type="InterPro" id="IPR001279">
    <property type="entry name" value="Metallo-B-lactamas"/>
</dbReference>
<dbReference type="InterPro" id="IPR050114">
    <property type="entry name" value="UPF0173_UPF0282_UlaG_hydrolase"/>
</dbReference>
<dbReference type="PANTHER" id="PTHR43546:SF7">
    <property type="entry name" value="METALLO-BETA-LACTAMASE DOMAIN-CONTAINING PROTEIN"/>
    <property type="match status" value="1"/>
</dbReference>
<evidence type="ECO:0000259" key="1">
    <source>
        <dbReference type="Pfam" id="PF12706"/>
    </source>
</evidence>
<evidence type="ECO:0000313" key="2">
    <source>
        <dbReference type="EMBL" id="NYI85655.1"/>
    </source>
</evidence>
<feature type="domain" description="Metallo-beta-lactamase" evidence="1">
    <location>
        <begin position="48"/>
        <end position="231"/>
    </location>
</feature>
<dbReference type="Pfam" id="PF12706">
    <property type="entry name" value="Lactamase_B_2"/>
    <property type="match status" value="1"/>
</dbReference>
<accession>A0A853AN95</accession>
<dbReference type="Gene3D" id="3.60.15.10">
    <property type="entry name" value="Ribonuclease Z/Hydroxyacylglutathione hydrolase-like"/>
    <property type="match status" value="1"/>
</dbReference>
<dbReference type="Proteomes" id="UP000587002">
    <property type="component" value="Unassembled WGS sequence"/>
</dbReference>
<reference evidence="2 3" key="1">
    <citation type="submission" date="2020-07" db="EMBL/GenBank/DDBJ databases">
        <title>Sequencing the genomes of 1000 actinobacteria strains.</title>
        <authorList>
            <person name="Klenk H.-P."/>
        </authorList>
    </citation>
    <scope>NUCLEOTIDE SEQUENCE [LARGE SCALE GENOMIC DNA]</scope>
    <source>
        <strain evidence="2 3">DSM 44065</strain>
    </source>
</reference>
<comment type="caution">
    <text evidence="2">The sequence shown here is derived from an EMBL/GenBank/DDBJ whole genome shotgun (WGS) entry which is preliminary data.</text>
</comment>
<dbReference type="InterPro" id="IPR036866">
    <property type="entry name" value="RibonucZ/Hydroxyglut_hydro"/>
</dbReference>
<proteinExistence type="predicted"/>
<dbReference type="AlphaFoldDB" id="A0A853AN95"/>